<feature type="signal peptide" evidence="1">
    <location>
        <begin position="1"/>
        <end position="25"/>
    </location>
</feature>
<evidence type="ECO:0000313" key="2">
    <source>
        <dbReference type="EMBL" id="TGK37585.1"/>
    </source>
</evidence>
<protein>
    <recommendedName>
        <fullName evidence="4">NHL repeat protein</fullName>
    </recommendedName>
</protein>
<dbReference type="AlphaFoldDB" id="A0A5F1YEQ8"/>
<comment type="caution">
    <text evidence="2">The sequence shown here is derived from an EMBL/GenBank/DDBJ whole genome shotgun (WGS) entry which is preliminary data.</text>
</comment>
<dbReference type="SUPFAM" id="SSF63829">
    <property type="entry name" value="Calcium-dependent phosphotriesterase"/>
    <property type="match status" value="1"/>
</dbReference>
<name>A0A5F1YEQ8_9LEPT</name>
<proteinExistence type="predicted"/>
<dbReference type="Gene3D" id="2.120.10.30">
    <property type="entry name" value="TolB, C-terminal domain"/>
    <property type="match status" value="1"/>
</dbReference>
<dbReference type="RefSeq" id="WP_135595400.1">
    <property type="nucleotide sequence ID" value="NZ_RQEZ01000075.1"/>
</dbReference>
<evidence type="ECO:0000313" key="3">
    <source>
        <dbReference type="Proteomes" id="UP000298277"/>
    </source>
</evidence>
<reference evidence="2" key="1">
    <citation type="journal article" date="2019" name="PLoS Negl. Trop. Dis.">
        <title>Revisiting the worldwide diversity of Leptospira species in the environment.</title>
        <authorList>
            <person name="Vincent A.T."/>
            <person name="Schiettekatte O."/>
            <person name="Bourhy P."/>
            <person name="Veyrier F.J."/>
            <person name="Picardeau M."/>
        </authorList>
    </citation>
    <scope>NUCLEOTIDE SEQUENCE [LARGE SCALE GENOMIC DNA]</scope>
    <source>
        <strain evidence="2">201800299</strain>
    </source>
</reference>
<dbReference type="SUPFAM" id="SSF63825">
    <property type="entry name" value="YWTD domain"/>
    <property type="match status" value="1"/>
</dbReference>
<organism evidence="2 3">
    <name type="scientific">Leptospira gomenensis</name>
    <dbReference type="NCBI Taxonomy" id="2484974"/>
    <lineage>
        <taxon>Bacteria</taxon>
        <taxon>Pseudomonadati</taxon>
        <taxon>Spirochaetota</taxon>
        <taxon>Spirochaetia</taxon>
        <taxon>Leptospirales</taxon>
        <taxon>Leptospiraceae</taxon>
        <taxon>Leptospira</taxon>
    </lineage>
</organism>
<keyword evidence="1" id="KW-0732">Signal</keyword>
<dbReference type="InterPro" id="IPR011042">
    <property type="entry name" value="6-blade_b-propeller_TolB-like"/>
</dbReference>
<sequence>MVRTVVSLVLIFCCLGCSQSIYNPAIPFSDAWFRQQILVCSLGSSFGLLGNRCIYPNAIGQNDVYTNWNARFGTSNARMNLSFHPLTGLRERVLLSEESSGRVRIWNGPSSVLNAIPDAVLGVADPDTTSFFNNLRPPEAKIIGGAHSACSCGGQIFVTDPVFHRVLVWNEPVYGVYPSASFVIGQPDFQSSAANHGGLGSKSLNQPEGIDCFRDRLYVGDSLNGRILIYSLPVLSNFPEAVGILGKSSFTDSSAGVPLQNRVGNRLSDIFVTEEALYLADTINYRVLGWNRTALTDGAPAKFVLGQTDFVSGGISAPSANTLSSPSSVFAGEGRLLVSDSDNHRMIGLNTIPDLSGADVVGGNFDFIVGQNTAADGSANGGLISIGASGLNRPSGGFFFGGGLYVMDGSNRRINLWNKNSLSYTGTEFVPADRIFGQNKSTTDFDNNGNSRIDASHPVSAASDGTRLYVSDNLRNRILVWNRLPLENGVVPDFVLGQPDLNADQPNAGGSVGPLTFNRPGKIKIAGGKFLVADQSNERVLVWDHPPTHPADAPTLVLGQPNFTTNTPLLSPTADSTGSPIDMDTDGTKLAVVDTRFSRVMIWNTFPTTDGASADVVVGKLDFLDNSAAGPPDEFNFLDANGVLLYQGKLIVSDGEGVRIKIWNRIPTVNHSPADLVLGQPDMNTAIPNNGLGSLPSFVNERSLTFPYFPFLLKDSFAVVDLAGNRILVWDTFPTANHTPANRVIGQTNFYTTYANPNGIGPYSLSAPAGGFYEKERLWIVDAFNFRIVSYPY</sequence>
<evidence type="ECO:0008006" key="4">
    <source>
        <dbReference type="Google" id="ProtNLM"/>
    </source>
</evidence>
<evidence type="ECO:0000256" key="1">
    <source>
        <dbReference type="SAM" id="SignalP"/>
    </source>
</evidence>
<accession>A0A5F1YEQ8</accession>
<keyword evidence="3" id="KW-1185">Reference proteome</keyword>
<dbReference type="OrthoDB" id="9799230at2"/>
<feature type="chain" id="PRO_5043206770" description="NHL repeat protein" evidence="1">
    <location>
        <begin position="26"/>
        <end position="793"/>
    </location>
</feature>
<dbReference type="Proteomes" id="UP000298277">
    <property type="component" value="Unassembled WGS sequence"/>
</dbReference>
<dbReference type="EMBL" id="RQFA01000014">
    <property type="protein sequence ID" value="TGK37585.1"/>
    <property type="molecule type" value="Genomic_DNA"/>
</dbReference>
<gene>
    <name evidence="2" type="ORF">EHQ17_03285</name>
</gene>